<dbReference type="Proteomes" id="UP000198921">
    <property type="component" value="Unassembled WGS sequence"/>
</dbReference>
<protein>
    <submittedName>
        <fullName evidence="2">Uncharacterized protein</fullName>
    </submittedName>
</protein>
<proteinExistence type="predicted"/>
<evidence type="ECO:0000313" key="2">
    <source>
        <dbReference type="EMBL" id="SDY62663.1"/>
    </source>
</evidence>
<gene>
    <name evidence="2" type="ORF">SAMN05660209_03305</name>
</gene>
<reference evidence="3" key="1">
    <citation type="submission" date="2016-10" db="EMBL/GenBank/DDBJ databases">
        <authorList>
            <person name="Varghese N."/>
            <person name="Submissions S."/>
        </authorList>
    </citation>
    <scope>NUCLEOTIDE SEQUENCE [LARGE SCALE GENOMIC DNA]</scope>
    <source>
        <strain evidence="3">DSM 45422</strain>
    </source>
</reference>
<evidence type="ECO:0000313" key="3">
    <source>
        <dbReference type="Proteomes" id="UP000198921"/>
    </source>
</evidence>
<dbReference type="STRING" id="1137993.SAMN05660209_03305"/>
<dbReference type="AlphaFoldDB" id="A0A1H3LE33"/>
<dbReference type="RefSeq" id="WP_091158536.1">
    <property type="nucleotide sequence ID" value="NZ_FNOT01000009.1"/>
</dbReference>
<organism evidence="2 3">
    <name type="scientific">Geodermatophilus africanus</name>
    <dbReference type="NCBI Taxonomy" id="1137993"/>
    <lineage>
        <taxon>Bacteria</taxon>
        <taxon>Bacillati</taxon>
        <taxon>Actinomycetota</taxon>
        <taxon>Actinomycetes</taxon>
        <taxon>Geodermatophilales</taxon>
        <taxon>Geodermatophilaceae</taxon>
        <taxon>Geodermatophilus</taxon>
    </lineage>
</organism>
<dbReference type="OrthoDB" id="9899399at2"/>
<sequence length="186" mass="20026">MSDRSLTHSPKHRAHGMPGRRRTKWLAGAVALPAAFAVTTGTTAAQASQPEGGPYAPVSAEGGQTVEAWALMDDSCPTARCDTYFKIERYVGGFFGDGWEDVAGGWISRQDGWVSVSGVLPEECGTYRAVVEDYVLERVDSGSVSASRGGVTVSQPVSTEEEYTLHPYYSDEVTLCGERISNHPTF</sequence>
<keyword evidence="3" id="KW-1185">Reference proteome</keyword>
<evidence type="ECO:0000256" key="1">
    <source>
        <dbReference type="SAM" id="MobiDB-lite"/>
    </source>
</evidence>
<feature type="compositionally biased region" description="Basic residues" evidence="1">
    <location>
        <begin position="9"/>
        <end position="20"/>
    </location>
</feature>
<accession>A0A1H3LE33</accession>
<dbReference type="EMBL" id="FNOT01000009">
    <property type="protein sequence ID" value="SDY62663.1"/>
    <property type="molecule type" value="Genomic_DNA"/>
</dbReference>
<feature type="region of interest" description="Disordered" evidence="1">
    <location>
        <begin position="1"/>
        <end position="20"/>
    </location>
</feature>
<name>A0A1H3LE33_9ACTN</name>